<gene>
    <name evidence="1" type="ORF">SMTD_LOCUS15069</name>
</gene>
<keyword evidence="2" id="KW-1185">Reference proteome</keyword>
<dbReference type="GO" id="GO:0042626">
    <property type="term" value="F:ATPase-coupled transmembrane transporter activity"/>
    <property type="evidence" value="ECO:0007669"/>
    <property type="project" value="TreeGrafter"/>
</dbReference>
<reference evidence="1 2" key="1">
    <citation type="submission" date="2018-11" db="EMBL/GenBank/DDBJ databases">
        <authorList>
            <consortium name="Pathogen Informatics"/>
        </authorList>
    </citation>
    <scope>NUCLEOTIDE SEQUENCE [LARGE SCALE GENOMIC DNA]</scope>
    <source>
        <strain>Denwood</strain>
        <strain evidence="2">Zambia</strain>
    </source>
</reference>
<evidence type="ECO:0000313" key="2">
    <source>
        <dbReference type="Proteomes" id="UP000269396"/>
    </source>
</evidence>
<dbReference type="InterPro" id="IPR003593">
    <property type="entry name" value="AAA+_ATPase"/>
</dbReference>
<dbReference type="EMBL" id="UZAL01035401">
    <property type="protein sequence ID" value="VDP67609.1"/>
    <property type="molecule type" value="Genomic_DNA"/>
</dbReference>
<dbReference type="GO" id="GO:0016020">
    <property type="term" value="C:membrane"/>
    <property type="evidence" value="ECO:0007669"/>
    <property type="project" value="InterPro"/>
</dbReference>
<dbReference type="PROSITE" id="PS00211">
    <property type="entry name" value="ABC_TRANSPORTER_1"/>
    <property type="match status" value="1"/>
</dbReference>
<dbReference type="GO" id="GO:0016887">
    <property type="term" value="F:ATP hydrolysis activity"/>
    <property type="evidence" value="ECO:0007669"/>
    <property type="project" value="InterPro"/>
</dbReference>
<name>A0A183PL33_9TREM</name>
<dbReference type="SUPFAM" id="SSF90123">
    <property type="entry name" value="ABC transporter transmembrane region"/>
    <property type="match status" value="1"/>
</dbReference>
<dbReference type="SUPFAM" id="SSF52540">
    <property type="entry name" value="P-loop containing nucleoside triphosphate hydrolases"/>
    <property type="match status" value="1"/>
</dbReference>
<dbReference type="AlphaFoldDB" id="A0A183PL33"/>
<sequence>MLILLLFTIPSIVRSPVYGHYTDTLSGLAVIHGLGQEIRFRQLTACKLSDQIRAELASLAASCWLSIRLQLIGSAVITGVVSVSLIGRLFDWTHIASIGLSVVYALNISGLMTSVVYDMTETEKNLVAVERCQELTDDTPVEHDIVSIKPMGPQPRSSSHSHLRLPKERKSGIAYPTGLLPNWPASGSIFFNNVSLTYRQNSLSANEQSVKALDDVSFTVKPGECVGIVGRTGSGKSSLIKVLLRLVDHLPGPYTNQYIANQTGFIGATGQLNDSVLEDVLLKCQLATSRLQASQWLLREVGESGRDISAGQRQLICLARALLRQPRPKIICLDEATASVDNKCEETIHQVLDQEFQGATILLIAHRLASVRRLCSRVIVMQSGRLVAEGPPKEILDALFNHIETRDLVTL</sequence>
<dbReference type="Gene3D" id="1.20.1560.10">
    <property type="entry name" value="ABC transporter type 1, transmembrane domain"/>
    <property type="match status" value="1"/>
</dbReference>
<dbReference type="Gene3D" id="3.40.50.300">
    <property type="entry name" value="P-loop containing nucleotide triphosphate hydrolases"/>
    <property type="match status" value="2"/>
</dbReference>
<dbReference type="STRING" id="31246.A0A183PL33"/>
<accession>A0A183PL33</accession>
<dbReference type="PANTHER" id="PTHR24223">
    <property type="entry name" value="ATP-BINDING CASSETTE SUB-FAMILY C"/>
    <property type="match status" value="1"/>
</dbReference>
<evidence type="ECO:0000313" key="1">
    <source>
        <dbReference type="EMBL" id="VDP67609.1"/>
    </source>
</evidence>
<dbReference type="InterPro" id="IPR050173">
    <property type="entry name" value="ABC_transporter_C-like"/>
</dbReference>
<dbReference type="PROSITE" id="PS50893">
    <property type="entry name" value="ABC_TRANSPORTER_2"/>
    <property type="match status" value="1"/>
</dbReference>
<dbReference type="Proteomes" id="UP000269396">
    <property type="component" value="Unassembled WGS sequence"/>
</dbReference>
<dbReference type="InterPro" id="IPR017871">
    <property type="entry name" value="ABC_transporter-like_CS"/>
</dbReference>
<dbReference type="GO" id="GO:0005524">
    <property type="term" value="F:ATP binding"/>
    <property type="evidence" value="ECO:0007669"/>
    <property type="project" value="InterPro"/>
</dbReference>
<dbReference type="SMART" id="SM00382">
    <property type="entry name" value="AAA"/>
    <property type="match status" value="1"/>
</dbReference>
<proteinExistence type="predicted"/>
<dbReference type="PANTHER" id="PTHR24223:SF330">
    <property type="entry name" value="ATP-BINDING CASSETTE SUB-FAMILY C MEMBER 10"/>
    <property type="match status" value="1"/>
</dbReference>
<dbReference type="InterPro" id="IPR003439">
    <property type="entry name" value="ABC_transporter-like_ATP-bd"/>
</dbReference>
<dbReference type="InterPro" id="IPR036640">
    <property type="entry name" value="ABC1_TM_sf"/>
</dbReference>
<dbReference type="InterPro" id="IPR027417">
    <property type="entry name" value="P-loop_NTPase"/>
</dbReference>
<organism evidence="1 2">
    <name type="scientific">Schistosoma mattheei</name>
    <dbReference type="NCBI Taxonomy" id="31246"/>
    <lineage>
        <taxon>Eukaryota</taxon>
        <taxon>Metazoa</taxon>
        <taxon>Spiralia</taxon>
        <taxon>Lophotrochozoa</taxon>
        <taxon>Platyhelminthes</taxon>
        <taxon>Trematoda</taxon>
        <taxon>Digenea</taxon>
        <taxon>Strigeidida</taxon>
        <taxon>Schistosomatoidea</taxon>
        <taxon>Schistosomatidae</taxon>
        <taxon>Schistosoma</taxon>
    </lineage>
</organism>
<dbReference type="Pfam" id="PF00005">
    <property type="entry name" value="ABC_tran"/>
    <property type="match status" value="1"/>
</dbReference>
<protein>
    <submittedName>
        <fullName evidence="1">Uncharacterized protein</fullName>
    </submittedName>
</protein>